<sequence length="1000" mass="113679">MVFLNAKQKLALLSLYSEEIKRRLAPLYNSSERPAELLELLGTNEFDELLVDSSDDSEFTQKLWNALMNSPLRDTLYDAILHYLSTVDEELHSTLCCVSEKDTRSQFSKVLLKLDDFWTYLDVNKTLEFLKGIHYYNAVTTRIEKSLEEVEDVSTKKRVVLRTVPLLGDNAIYDLMRSIYYNSDESAAFVNELHPNFLRFYELLDKERSSPRGVVTFCPANVPIEDIINENSPEAKSESLTCRLLKAIDERSFAETPILLRDYQKELCEKALNGMNTIIAAPTGSGKTIVAVNIIKNHLAKNRGGRKAKVLFMTPNTIIIDQQADCLRKFLGHRYEVVAVCGADNIPLREIINAKDVIVATPQLIVNLLTENTMSEGIEDVIRSPVDVTTFTMMVFDECHRAVKNSPYAMLMRFYHRLSFSKRIPSEAALPQIIGLTASLGVGGKSTEKDAVGHVVKLCAMLNCKVISTVRKNVKELRNFSPIVFDEICFCNSQNDINRLQYLETICDMMKTFENQLYVIHSTYAVVEPAQRSSTKSYDLSEDAKVYRTYTKYEAAPDDKTSQSYLNWVSNHLRRVIPETKFACEAAKTQAVETLEILENLYRAIEMYEDFSSAESFKFLNEQMALKNGSLTDFSRDNWLKYSERLRVCQTPDNVLISELVKQILKNSGKDSRAIVFIRTRRGASVLSEIINKHPLMVEEGVRVECIAGLNKGTWETTTKREQLEKLRRFRDGETRVLIATSVADEGLDVATCNLVIKYNCATNEIAHVQRRGRGRSENSRSILITQNSKLVEQEEKNVLKERLINHVLTAIQESKIDLQAHVEKGIVELQHEIQLEDANVLKRTAQQKASGKVYRLLCSKCDAFLCTSKDVKTYKCTQYCVCDPSFWAKTRQEVVVSASSQEEKFALAKLYCVSPNCLNVLGRIMCIEQIMMPVLSAKACVFEYNDGSSPIRKTERKWRDVKEHLFTPEEVRNFDLAAMNDAAVKPAIKSVRGAPVRLF</sequence>
<dbReference type="InterPro" id="IPR027417">
    <property type="entry name" value="P-loop_NTPase"/>
</dbReference>
<dbReference type="AlphaFoldDB" id="A0AAN8EZJ4"/>
<feature type="domain" description="Helicase ATP-binding" evidence="7">
    <location>
        <begin position="268"/>
        <end position="458"/>
    </location>
</feature>
<dbReference type="GO" id="GO:0003676">
    <property type="term" value="F:nucleic acid binding"/>
    <property type="evidence" value="ECO:0007669"/>
    <property type="project" value="InterPro"/>
</dbReference>
<dbReference type="InterPro" id="IPR014001">
    <property type="entry name" value="Helicase_ATP-bd"/>
</dbReference>
<evidence type="ECO:0000256" key="4">
    <source>
        <dbReference type="ARBA" id="ARBA00022840"/>
    </source>
</evidence>
<dbReference type="Gene3D" id="2.170.150.30">
    <property type="entry name" value="RIG-I-like receptor, C-terminal regulatory domain"/>
    <property type="match status" value="1"/>
</dbReference>
<dbReference type="PANTHER" id="PTHR14074">
    <property type="entry name" value="HELICASE WITH DEATH DOMAIN-RELATED"/>
    <property type="match status" value="1"/>
</dbReference>
<comment type="caution">
    <text evidence="10">The sequence shown here is derived from an EMBL/GenBank/DDBJ whole genome shotgun (WGS) entry which is preliminary data.</text>
</comment>
<evidence type="ECO:0000313" key="11">
    <source>
        <dbReference type="Proteomes" id="UP001331761"/>
    </source>
</evidence>
<feature type="domain" description="Helicase C-terminal" evidence="8">
    <location>
        <begin position="660"/>
        <end position="823"/>
    </location>
</feature>
<dbReference type="GO" id="GO:0045087">
    <property type="term" value="P:innate immune response"/>
    <property type="evidence" value="ECO:0007669"/>
    <property type="project" value="UniProtKB-KW"/>
</dbReference>
<keyword evidence="2" id="KW-0399">Innate immunity</keyword>
<dbReference type="SMART" id="SM00490">
    <property type="entry name" value="HELICc"/>
    <property type="match status" value="1"/>
</dbReference>
<accession>A0AAN8EZJ4</accession>
<dbReference type="SMART" id="SM00487">
    <property type="entry name" value="DEXDc"/>
    <property type="match status" value="1"/>
</dbReference>
<evidence type="ECO:0000259" key="7">
    <source>
        <dbReference type="PROSITE" id="PS51192"/>
    </source>
</evidence>
<comment type="similarity">
    <text evidence="1">Belongs to the helicase family. RLR subfamily.</text>
</comment>
<dbReference type="InterPro" id="IPR021673">
    <property type="entry name" value="RLR_CTR"/>
</dbReference>
<dbReference type="EMBL" id="WIXE01019222">
    <property type="protein sequence ID" value="KAK5970215.1"/>
    <property type="molecule type" value="Genomic_DNA"/>
</dbReference>
<organism evidence="10 11">
    <name type="scientific">Trichostrongylus colubriformis</name>
    <name type="common">Black scour worm</name>
    <dbReference type="NCBI Taxonomy" id="6319"/>
    <lineage>
        <taxon>Eukaryota</taxon>
        <taxon>Metazoa</taxon>
        <taxon>Ecdysozoa</taxon>
        <taxon>Nematoda</taxon>
        <taxon>Chromadorea</taxon>
        <taxon>Rhabditida</taxon>
        <taxon>Rhabditina</taxon>
        <taxon>Rhabditomorpha</taxon>
        <taxon>Strongyloidea</taxon>
        <taxon>Trichostrongylidae</taxon>
        <taxon>Trichostrongylus</taxon>
    </lineage>
</organism>
<dbReference type="GO" id="GO:0003724">
    <property type="term" value="F:RNA helicase activity"/>
    <property type="evidence" value="ECO:0007669"/>
    <property type="project" value="UniProtKB-EC"/>
</dbReference>
<dbReference type="Pfam" id="PF11648">
    <property type="entry name" value="RIG-I_C-RD"/>
    <property type="match status" value="1"/>
</dbReference>
<gene>
    <name evidence="10" type="ORF">GCK32_000933</name>
</gene>
<evidence type="ECO:0008006" key="12">
    <source>
        <dbReference type="Google" id="ProtNLM"/>
    </source>
</evidence>
<name>A0AAN8EZJ4_TRICO</name>
<keyword evidence="4" id="KW-0067">ATP-binding</keyword>
<dbReference type="PROSITE" id="PS51192">
    <property type="entry name" value="HELICASE_ATP_BIND_1"/>
    <property type="match status" value="1"/>
</dbReference>
<dbReference type="Pfam" id="PF00271">
    <property type="entry name" value="Helicase_C"/>
    <property type="match status" value="1"/>
</dbReference>
<evidence type="ECO:0000256" key="1">
    <source>
        <dbReference type="ARBA" id="ARBA00006866"/>
    </source>
</evidence>
<dbReference type="SUPFAM" id="SSF52540">
    <property type="entry name" value="P-loop containing nucleoside triphosphate hydrolases"/>
    <property type="match status" value="1"/>
</dbReference>
<dbReference type="InterPro" id="IPR038557">
    <property type="entry name" value="RLR_C_sf"/>
</dbReference>
<comment type="catalytic activity">
    <reaction evidence="6">
        <text>ATP + H2O = ADP + phosphate + H(+)</text>
        <dbReference type="Rhea" id="RHEA:13065"/>
        <dbReference type="ChEBI" id="CHEBI:15377"/>
        <dbReference type="ChEBI" id="CHEBI:15378"/>
        <dbReference type="ChEBI" id="CHEBI:30616"/>
        <dbReference type="ChEBI" id="CHEBI:43474"/>
        <dbReference type="ChEBI" id="CHEBI:456216"/>
        <dbReference type="EC" id="3.6.4.13"/>
    </reaction>
    <physiologicalReaction direction="left-to-right" evidence="6">
        <dbReference type="Rhea" id="RHEA:13066"/>
    </physiologicalReaction>
</comment>
<keyword evidence="5" id="KW-0391">Immunity</keyword>
<dbReference type="Pfam" id="PF00270">
    <property type="entry name" value="DEAD"/>
    <property type="match status" value="1"/>
</dbReference>
<dbReference type="GO" id="GO:0005524">
    <property type="term" value="F:ATP binding"/>
    <property type="evidence" value="ECO:0007669"/>
    <property type="project" value="UniProtKB-KW"/>
</dbReference>
<dbReference type="Gene3D" id="1.20.1320.30">
    <property type="match status" value="1"/>
</dbReference>
<evidence type="ECO:0000256" key="3">
    <source>
        <dbReference type="ARBA" id="ARBA00022741"/>
    </source>
</evidence>
<keyword evidence="11" id="KW-1185">Reference proteome</keyword>
<proteinExistence type="inferred from homology"/>
<dbReference type="GO" id="GO:0005737">
    <property type="term" value="C:cytoplasm"/>
    <property type="evidence" value="ECO:0007669"/>
    <property type="project" value="TreeGrafter"/>
</dbReference>
<evidence type="ECO:0000256" key="6">
    <source>
        <dbReference type="ARBA" id="ARBA00049390"/>
    </source>
</evidence>
<dbReference type="Gene3D" id="3.40.50.300">
    <property type="entry name" value="P-loop containing nucleotide triphosphate hydrolases"/>
    <property type="match status" value="2"/>
</dbReference>
<feature type="domain" description="RLR CTR" evidence="9">
    <location>
        <begin position="845"/>
        <end position="976"/>
    </location>
</feature>
<dbReference type="Proteomes" id="UP001331761">
    <property type="component" value="Unassembled WGS sequence"/>
</dbReference>
<dbReference type="InterPro" id="IPR051363">
    <property type="entry name" value="RLR_Helicase"/>
</dbReference>
<protein>
    <recommendedName>
        <fullName evidence="12">RNA helicase</fullName>
    </recommendedName>
</protein>
<evidence type="ECO:0000259" key="9">
    <source>
        <dbReference type="PROSITE" id="PS51789"/>
    </source>
</evidence>
<dbReference type="PROSITE" id="PS51789">
    <property type="entry name" value="RLR_CTR"/>
    <property type="match status" value="1"/>
</dbReference>
<reference evidence="10 11" key="1">
    <citation type="submission" date="2019-10" db="EMBL/GenBank/DDBJ databases">
        <title>Assembly and Annotation for the nematode Trichostrongylus colubriformis.</title>
        <authorList>
            <person name="Martin J."/>
        </authorList>
    </citation>
    <scope>NUCLEOTIDE SEQUENCE [LARGE SCALE GENOMIC DNA]</scope>
    <source>
        <strain evidence="10">G859</strain>
        <tissue evidence="10">Whole worm</tissue>
    </source>
</reference>
<dbReference type="InterPro" id="IPR001650">
    <property type="entry name" value="Helicase_C-like"/>
</dbReference>
<evidence type="ECO:0000259" key="8">
    <source>
        <dbReference type="PROSITE" id="PS51194"/>
    </source>
</evidence>
<dbReference type="PROSITE" id="PS51194">
    <property type="entry name" value="HELICASE_CTER"/>
    <property type="match status" value="1"/>
</dbReference>
<evidence type="ECO:0000313" key="10">
    <source>
        <dbReference type="EMBL" id="KAK5970215.1"/>
    </source>
</evidence>
<evidence type="ECO:0000256" key="2">
    <source>
        <dbReference type="ARBA" id="ARBA00022588"/>
    </source>
</evidence>
<dbReference type="InterPro" id="IPR011545">
    <property type="entry name" value="DEAD/DEAH_box_helicase_dom"/>
</dbReference>
<keyword evidence="3" id="KW-0547">Nucleotide-binding</keyword>
<dbReference type="PANTHER" id="PTHR14074:SF29">
    <property type="entry name" value="DICER-RELATED HELICASE"/>
    <property type="match status" value="1"/>
</dbReference>
<evidence type="ECO:0000256" key="5">
    <source>
        <dbReference type="ARBA" id="ARBA00022859"/>
    </source>
</evidence>